<evidence type="ECO:0000256" key="3">
    <source>
        <dbReference type="ARBA" id="ARBA00022729"/>
    </source>
</evidence>
<dbReference type="PANTHER" id="PTHR38776:SF1">
    <property type="entry name" value="MLTA-INTERACTING PROTEIN-RELATED"/>
    <property type="match status" value="1"/>
</dbReference>
<keyword evidence="4" id="KW-0472">Membrane</keyword>
<evidence type="ECO:0000313" key="7">
    <source>
        <dbReference type="EMBL" id="MEN7538218.1"/>
    </source>
</evidence>
<protein>
    <submittedName>
        <fullName evidence="7">MipA/OmpV family protein</fullName>
    </submittedName>
</protein>
<dbReference type="Pfam" id="PF06629">
    <property type="entry name" value="MipA"/>
    <property type="match status" value="1"/>
</dbReference>
<accession>A0ABV0CZC1</accession>
<dbReference type="PANTHER" id="PTHR38776">
    <property type="entry name" value="MLTA-INTERACTING PROTEIN-RELATED"/>
    <property type="match status" value="1"/>
</dbReference>
<dbReference type="InterPro" id="IPR010583">
    <property type="entry name" value="MipA"/>
</dbReference>
<evidence type="ECO:0000256" key="2">
    <source>
        <dbReference type="ARBA" id="ARBA00005722"/>
    </source>
</evidence>
<keyword evidence="3 6" id="KW-0732">Signal</keyword>
<evidence type="ECO:0000256" key="6">
    <source>
        <dbReference type="SAM" id="SignalP"/>
    </source>
</evidence>
<proteinExistence type="inferred from homology"/>
<name>A0ABV0CZC1_9SPHN</name>
<comment type="caution">
    <text evidence="7">The sequence shown here is derived from an EMBL/GenBank/DDBJ whole genome shotgun (WGS) entry which is preliminary data.</text>
</comment>
<evidence type="ECO:0000313" key="8">
    <source>
        <dbReference type="Proteomes" id="UP001484535"/>
    </source>
</evidence>
<evidence type="ECO:0000256" key="4">
    <source>
        <dbReference type="ARBA" id="ARBA00023136"/>
    </source>
</evidence>
<reference evidence="7 8" key="1">
    <citation type="submission" date="2024-05" db="EMBL/GenBank/DDBJ databases">
        <authorList>
            <person name="Park S."/>
        </authorList>
    </citation>
    <scope>NUCLEOTIDE SEQUENCE [LARGE SCALE GENOMIC DNA]</scope>
    <source>
        <strain evidence="7 8">DGU5</strain>
    </source>
</reference>
<keyword evidence="8" id="KW-1185">Reference proteome</keyword>
<comment type="subcellular location">
    <subcellularLocation>
        <location evidence="1">Cell outer membrane</location>
    </subcellularLocation>
</comment>
<feature type="signal peptide" evidence="6">
    <location>
        <begin position="1"/>
        <end position="23"/>
    </location>
</feature>
<comment type="similarity">
    <text evidence="2">Belongs to the MipA/OmpV family.</text>
</comment>
<keyword evidence="5" id="KW-0998">Cell outer membrane</keyword>
<gene>
    <name evidence="7" type="ORF">ABDJ38_13630</name>
</gene>
<feature type="chain" id="PRO_5046513614" evidence="6">
    <location>
        <begin position="24"/>
        <end position="279"/>
    </location>
</feature>
<dbReference type="Proteomes" id="UP001484535">
    <property type="component" value="Unassembled WGS sequence"/>
</dbReference>
<evidence type="ECO:0000256" key="5">
    <source>
        <dbReference type="ARBA" id="ARBA00023237"/>
    </source>
</evidence>
<dbReference type="RefSeq" id="WP_346785668.1">
    <property type="nucleotide sequence ID" value="NZ_JBDLBR010000004.1"/>
</dbReference>
<dbReference type="EMBL" id="JBDLBR010000004">
    <property type="protein sequence ID" value="MEN7538218.1"/>
    <property type="molecule type" value="Genomic_DNA"/>
</dbReference>
<sequence length="279" mass="29333">MRCNPIYPIILTASLSAAWPANAQQTPGATVSTAQKRTDDSSDPSGFIGLGGAIIPKYDGSESYKPSPFVIGNVEWKGLDLQFRGKSARLDVISSDAVQFGPVLVLRSGRDQPDGDGRVALLPGIDDAVEVGAFAGYRFGGDATGEGEVAITFTALKDVSDTHDGFLASAQISYAVLRGKGFTLDVDAETTYGDKKYTRTYFGVTPEQAEISGLDPYRPGAGLQDVSAGLTAGVHLSGRWGLIGRLGGSYYVGDAKDSPIVDEGSKFQGMAALGLTFRF</sequence>
<evidence type="ECO:0000256" key="1">
    <source>
        <dbReference type="ARBA" id="ARBA00004442"/>
    </source>
</evidence>
<organism evidence="7 8">
    <name type="scientific">Aurantiacibacter flavus</name>
    <dbReference type="NCBI Taxonomy" id="3145232"/>
    <lineage>
        <taxon>Bacteria</taxon>
        <taxon>Pseudomonadati</taxon>
        <taxon>Pseudomonadota</taxon>
        <taxon>Alphaproteobacteria</taxon>
        <taxon>Sphingomonadales</taxon>
        <taxon>Erythrobacteraceae</taxon>
        <taxon>Aurantiacibacter</taxon>
    </lineage>
</organism>